<evidence type="ECO:0000256" key="2">
    <source>
        <dbReference type="SAM" id="SignalP"/>
    </source>
</evidence>
<proteinExistence type="predicted"/>
<feature type="transmembrane region" description="Helical" evidence="1">
    <location>
        <begin position="96"/>
        <end position="117"/>
    </location>
</feature>
<dbReference type="AlphaFoldDB" id="A0AA39Q265"/>
<keyword evidence="1" id="KW-1133">Transmembrane helix</keyword>
<organism evidence="3 4">
    <name type="scientific">Armillaria luteobubalina</name>
    <dbReference type="NCBI Taxonomy" id="153913"/>
    <lineage>
        <taxon>Eukaryota</taxon>
        <taxon>Fungi</taxon>
        <taxon>Dikarya</taxon>
        <taxon>Basidiomycota</taxon>
        <taxon>Agaricomycotina</taxon>
        <taxon>Agaricomycetes</taxon>
        <taxon>Agaricomycetidae</taxon>
        <taxon>Agaricales</taxon>
        <taxon>Marasmiineae</taxon>
        <taxon>Physalacriaceae</taxon>
        <taxon>Armillaria</taxon>
    </lineage>
</organism>
<gene>
    <name evidence="3" type="ORF">EDD18DRAFT_1107846</name>
</gene>
<evidence type="ECO:0000313" key="3">
    <source>
        <dbReference type="EMBL" id="KAK0493879.1"/>
    </source>
</evidence>
<keyword evidence="4" id="KW-1185">Reference proteome</keyword>
<keyword evidence="1" id="KW-0472">Membrane</keyword>
<protein>
    <submittedName>
        <fullName evidence="3">Uncharacterized protein</fullName>
    </submittedName>
</protein>
<dbReference type="EMBL" id="JAUEPU010000023">
    <property type="protein sequence ID" value="KAK0493879.1"/>
    <property type="molecule type" value="Genomic_DNA"/>
</dbReference>
<name>A0AA39Q265_9AGAR</name>
<comment type="caution">
    <text evidence="3">The sequence shown here is derived from an EMBL/GenBank/DDBJ whole genome shotgun (WGS) entry which is preliminary data.</text>
</comment>
<reference evidence="3" key="1">
    <citation type="submission" date="2023-06" db="EMBL/GenBank/DDBJ databases">
        <authorList>
            <consortium name="Lawrence Berkeley National Laboratory"/>
            <person name="Ahrendt S."/>
            <person name="Sahu N."/>
            <person name="Indic B."/>
            <person name="Wong-Bajracharya J."/>
            <person name="Merenyi Z."/>
            <person name="Ke H.-M."/>
            <person name="Monk M."/>
            <person name="Kocsube S."/>
            <person name="Drula E."/>
            <person name="Lipzen A."/>
            <person name="Balint B."/>
            <person name="Henrissat B."/>
            <person name="Andreopoulos B."/>
            <person name="Martin F.M."/>
            <person name="Harder C.B."/>
            <person name="Rigling D."/>
            <person name="Ford K.L."/>
            <person name="Foster G.D."/>
            <person name="Pangilinan J."/>
            <person name="Papanicolaou A."/>
            <person name="Barry K."/>
            <person name="LaButti K."/>
            <person name="Viragh M."/>
            <person name="Koriabine M."/>
            <person name="Yan M."/>
            <person name="Riley R."/>
            <person name="Champramary S."/>
            <person name="Plett K.L."/>
            <person name="Tsai I.J."/>
            <person name="Slot J."/>
            <person name="Sipos G."/>
            <person name="Plett J."/>
            <person name="Nagy L.G."/>
            <person name="Grigoriev I.V."/>
        </authorList>
    </citation>
    <scope>NUCLEOTIDE SEQUENCE</scope>
    <source>
        <strain evidence="3">HWK02</strain>
    </source>
</reference>
<feature type="signal peptide" evidence="2">
    <location>
        <begin position="1"/>
        <end position="26"/>
    </location>
</feature>
<sequence length="251" mass="27948">MAGWSLLSFPLLLSFVFWKDMGSSSSRPMFTDARPSIAPGSNPPNFNLQRDVNVTCPCDMGYILQCITADLVTLLVLIYICGAMDGLQMYYSWKPVMVMVGGMFTAILLLMVVVMVYRLKKRRKVLRDCRHIVGSEKEQKRYHDELVSSQYNSDSLTHPKLQLVKMWGDLASNLGPHTGSNDKLTNVLYSDCNASEAIDTASWPDRTVGPNFQLLSPCNPFCFFLLTTNSLSTLPPSTVHAIFAELGGEAM</sequence>
<keyword evidence="1" id="KW-0812">Transmembrane</keyword>
<accession>A0AA39Q265</accession>
<feature type="transmembrane region" description="Helical" evidence="1">
    <location>
        <begin position="62"/>
        <end position="84"/>
    </location>
</feature>
<evidence type="ECO:0000256" key="1">
    <source>
        <dbReference type="SAM" id="Phobius"/>
    </source>
</evidence>
<evidence type="ECO:0000313" key="4">
    <source>
        <dbReference type="Proteomes" id="UP001175228"/>
    </source>
</evidence>
<feature type="chain" id="PRO_5041226642" evidence="2">
    <location>
        <begin position="27"/>
        <end position="251"/>
    </location>
</feature>
<dbReference type="Proteomes" id="UP001175228">
    <property type="component" value="Unassembled WGS sequence"/>
</dbReference>
<keyword evidence="2" id="KW-0732">Signal</keyword>